<reference evidence="7 8" key="1">
    <citation type="submission" date="2024-08" db="EMBL/GenBank/DDBJ databases">
        <authorList>
            <person name="Will J Nash"/>
            <person name="Angela Man"/>
            <person name="Seanna McTaggart"/>
            <person name="Kendall Baker"/>
            <person name="Tom Barker"/>
            <person name="Leah Catchpole"/>
            <person name="Alex Durrant"/>
            <person name="Karim Gharbi"/>
            <person name="Naomi Irish"/>
            <person name="Gemy Kaithakottil"/>
            <person name="Debby Ku"/>
            <person name="Aaliyah Providence"/>
            <person name="Felix Shaw"/>
            <person name="David Swarbreck"/>
            <person name="Chris Watkins"/>
            <person name="Ann M. McCartney"/>
            <person name="Giulio Formenti"/>
            <person name="Alice Mouton"/>
            <person name="Noel Vella"/>
            <person name="Bjorn M von Reumont"/>
            <person name="Adriana Vella"/>
            <person name="Wilfried Haerty"/>
        </authorList>
    </citation>
    <scope>NUCLEOTIDE SEQUENCE [LARGE SCALE GENOMIC DNA]</scope>
</reference>
<proteinExistence type="predicted"/>
<evidence type="ECO:0000256" key="2">
    <source>
        <dbReference type="ARBA" id="ARBA00004496"/>
    </source>
</evidence>
<evidence type="ECO:0000313" key="8">
    <source>
        <dbReference type="Proteomes" id="UP001642520"/>
    </source>
</evidence>
<dbReference type="Proteomes" id="UP001642520">
    <property type="component" value="Unassembled WGS sequence"/>
</dbReference>
<dbReference type="InterPro" id="IPR037895">
    <property type="entry name" value="NUDCD1"/>
</dbReference>
<dbReference type="EMBL" id="CAXAJV020001289">
    <property type="protein sequence ID" value="CAL7938766.1"/>
    <property type="molecule type" value="Genomic_DNA"/>
</dbReference>
<evidence type="ECO:0000256" key="3">
    <source>
        <dbReference type="ARBA" id="ARBA00018915"/>
    </source>
</evidence>
<dbReference type="InterPro" id="IPR008978">
    <property type="entry name" value="HSP20-like_chaperone"/>
</dbReference>
<dbReference type="PANTHER" id="PTHR21664:SF1">
    <property type="entry name" value="NUDC DOMAIN-CONTAINING PROTEIN 1"/>
    <property type="match status" value="1"/>
</dbReference>
<dbReference type="CDD" id="cd06467">
    <property type="entry name" value="p23_NUDC_like"/>
    <property type="match status" value="1"/>
</dbReference>
<comment type="caution">
    <text evidence="7">The sequence shown here is derived from an EMBL/GenBank/DDBJ whole genome shotgun (WGS) entry which is preliminary data.</text>
</comment>
<organism evidence="7 8">
    <name type="scientific">Xylocopa violacea</name>
    <name type="common">Violet carpenter bee</name>
    <name type="synonym">Apis violacea</name>
    <dbReference type="NCBI Taxonomy" id="135666"/>
    <lineage>
        <taxon>Eukaryota</taxon>
        <taxon>Metazoa</taxon>
        <taxon>Ecdysozoa</taxon>
        <taxon>Arthropoda</taxon>
        <taxon>Hexapoda</taxon>
        <taxon>Insecta</taxon>
        <taxon>Pterygota</taxon>
        <taxon>Neoptera</taxon>
        <taxon>Endopterygota</taxon>
        <taxon>Hymenoptera</taxon>
        <taxon>Apocrita</taxon>
        <taxon>Aculeata</taxon>
        <taxon>Apoidea</taxon>
        <taxon>Anthophila</taxon>
        <taxon>Apidae</taxon>
        <taxon>Xylocopa</taxon>
        <taxon>Xylocopa</taxon>
    </lineage>
</organism>
<evidence type="ECO:0000256" key="1">
    <source>
        <dbReference type="ARBA" id="ARBA00004123"/>
    </source>
</evidence>
<dbReference type="Pfam" id="PF04969">
    <property type="entry name" value="CS"/>
    <property type="match status" value="1"/>
</dbReference>
<evidence type="ECO:0000256" key="5">
    <source>
        <dbReference type="ARBA" id="ARBA00023242"/>
    </source>
</evidence>
<protein>
    <recommendedName>
        <fullName evidence="3">NudC domain-containing protein 1</fullName>
    </recommendedName>
</protein>
<dbReference type="Gene3D" id="2.60.40.790">
    <property type="match status" value="1"/>
</dbReference>
<dbReference type="SUPFAM" id="SSF49764">
    <property type="entry name" value="HSP20-like chaperones"/>
    <property type="match status" value="1"/>
</dbReference>
<keyword evidence="8" id="KW-1185">Reference proteome</keyword>
<evidence type="ECO:0000259" key="6">
    <source>
        <dbReference type="PROSITE" id="PS51203"/>
    </source>
</evidence>
<accession>A0ABP1NER6</accession>
<gene>
    <name evidence="7" type="ORF">XYLVIOL_LOCUS3481</name>
</gene>
<dbReference type="PANTHER" id="PTHR21664">
    <property type="entry name" value="CHRONIC MYELOGENOUS LEUKEMIA TUMOR ANTIGEN 66"/>
    <property type="match status" value="1"/>
</dbReference>
<dbReference type="PROSITE" id="PS51203">
    <property type="entry name" value="CS"/>
    <property type="match status" value="1"/>
</dbReference>
<sequence>MTKIVELRPDKNLTNLKFEKYQFCTDDIPVDTDLDLKTGVRRLELTTNRDSLLETRLFALHNHLFKNPYDTSCWFIDENWVVWCVKKNGDLEQIHVIHNSNENVQNLLYNPSIGFTSNHIVAISDGGDCLKLLTRDAQEQIKSFTLNGTEPGIILDVQYVATTYTIMIIMCDIKSTGEKKFTRLLLLSYAWKDIGSIDESFELINKEVLRVNGAVEYVYIEECGKYLHSISQDYLIFESSKEKESIDDNKDLKKTGEINIPKYCWSQDEDSITVWLTIDKEHHDKVKVNVTSLELSVTVDNNVLIQGQCEHRLDEGLTTWKYEQDTFKLELYKSESGLMWSELIKGDTGGKCLPNETLAAEIHSRLAHLCTDQVDNKQEGQPCLGFNAEQLEECDLEGKDNLLQRIDLITQKNTHLAMLGASNHVLFTYKTQSGQAICLRHDNDGCLWITGRVDDAKWNMEHYYTFPGFGYVEASKSNKKFCVSPADGSYVAILEHTRYIFLYKRPEPNVQIGKQWIVDLGTESCPIMGAVAINKYLIVLTKNKLYRLNICFQD</sequence>
<dbReference type="InterPro" id="IPR007052">
    <property type="entry name" value="CS_dom"/>
</dbReference>
<evidence type="ECO:0000313" key="7">
    <source>
        <dbReference type="EMBL" id="CAL7938766.1"/>
    </source>
</evidence>
<evidence type="ECO:0000256" key="4">
    <source>
        <dbReference type="ARBA" id="ARBA00022490"/>
    </source>
</evidence>
<comment type="subcellular location">
    <subcellularLocation>
        <location evidence="2">Cytoplasm</location>
    </subcellularLocation>
    <subcellularLocation>
        <location evidence="1">Nucleus</location>
    </subcellularLocation>
</comment>
<name>A0ABP1NER6_XYLVO</name>
<feature type="domain" description="CS" evidence="6">
    <location>
        <begin position="258"/>
        <end position="344"/>
    </location>
</feature>
<keyword evidence="5" id="KW-0539">Nucleus</keyword>
<keyword evidence="4" id="KW-0963">Cytoplasm</keyword>